<protein>
    <recommendedName>
        <fullName evidence="1">F-box domain-containing protein</fullName>
    </recommendedName>
</protein>
<gene>
    <name evidence="2" type="ORF">CAMP_LOCUS7052</name>
</gene>
<evidence type="ECO:0000313" key="2">
    <source>
        <dbReference type="EMBL" id="CAI5444415.1"/>
    </source>
</evidence>
<dbReference type="AlphaFoldDB" id="A0A9P1N1H1"/>
<dbReference type="EMBL" id="CANHGI010000003">
    <property type="protein sequence ID" value="CAI5444415.1"/>
    <property type="molecule type" value="Genomic_DNA"/>
</dbReference>
<dbReference type="InterPro" id="IPR001810">
    <property type="entry name" value="F-box_dom"/>
</dbReference>
<keyword evidence="3" id="KW-1185">Reference proteome</keyword>
<reference evidence="2" key="1">
    <citation type="submission" date="2022-11" db="EMBL/GenBank/DDBJ databases">
        <authorList>
            <person name="Kikuchi T."/>
        </authorList>
    </citation>
    <scope>NUCLEOTIDE SEQUENCE</scope>
    <source>
        <strain evidence="2">PS1010</strain>
    </source>
</reference>
<accession>A0A9P1N1H1</accession>
<evidence type="ECO:0000259" key="1">
    <source>
        <dbReference type="Pfam" id="PF00646"/>
    </source>
</evidence>
<feature type="domain" description="F-box" evidence="1">
    <location>
        <begin position="31"/>
        <end position="71"/>
    </location>
</feature>
<evidence type="ECO:0000313" key="3">
    <source>
        <dbReference type="Proteomes" id="UP001152747"/>
    </source>
</evidence>
<dbReference type="Proteomes" id="UP001152747">
    <property type="component" value="Unassembled WGS sequence"/>
</dbReference>
<proteinExistence type="predicted"/>
<name>A0A9P1N1H1_9PELO</name>
<dbReference type="Pfam" id="PF00646">
    <property type="entry name" value="F-box"/>
    <property type="match status" value="1"/>
</dbReference>
<sequence length="354" mass="41913">MVSTTRKRRREKVRGIYEKRTKFENEPSTSWFNLPFEMREMVIDEMDPKTRCLFSQCSKICENEAKKSRNYIYGIYFFEIDNRAFLCFKFDAENHGCPDYGYEFRRNGSRSTIITYKTCVIDAESKNNRELLEDIKRPDGYFIEFGKEKWTKKEAGKMENVVLKYLKDTLETYKNAIKSFSFNNKNTSIHSFNVKNLRRLEFLYVDCMEKQDLIKVGFINIEQVLRIHKIHASYTNLTFDQIRNFKGYMACVACDECDPKTIKKYFEMWKKGEINDNVGGIFIRTPHNNNLNEDYYTENLNIGQLNKKLTIELFALLKNNNVSESASFFRYPSKKHLGIAQCYVISNSFCIFVI</sequence>
<comment type="caution">
    <text evidence="2">The sequence shown here is derived from an EMBL/GenBank/DDBJ whole genome shotgun (WGS) entry which is preliminary data.</text>
</comment>
<organism evidence="2 3">
    <name type="scientific">Caenorhabditis angaria</name>
    <dbReference type="NCBI Taxonomy" id="860376"/>
    <lineage>
        <taxon>Eukaryota</taxon>
        <taxon>Metazoa</taxon>
        <taxon>Ecdysozoa</taxon>
        <taxon>Nematoda</taxon>
        <taxon>Chromadorea</taxon>
        <taxon>Rhabditida</taxon>
        <taxon>Rhabditina</taxon>
        <taxon>Rhabditomorpha</taxon>
        <taxon>Rhabditoidea</taxon>
        <taxon>Rhabditidae</taxon>
        <taxon>Peloderinae</taxon>
        <taxon>Caenorhabditis</taxon>
    </lineage>
</organism>